<feature type="domain" description="HIT" evidence="4">
    <location>
        <begin position="3"/>
        <end position="109"/>
    </location>
</feature>
<name>A0A0R2L9N1_9LACO</name>
<feature type="short sequence motif" description="Histidine triad motif" evidence="2 3">
    <location>
        <begin position="94"/>
        <end position="98"/>
    </location>
</feature>
<dbReference type="PANTHER" id="PTHR46648">
    <property type="entry name" value="HIT FAMILY PROTEIN 1"/>
    <property type="match status" value="1"/>
</dbReference>
<dbReference type="RefSeq" id="WP_017867755.1">
    <property type="nucleotide sequence ID" value="NZ_BJYB01000004.1"/>
</dbReference>
<dbReference type="EMBL" id="JQCN01000045">
    <property type="protein sequence ID" value="KRN98542.1"/>
    <property type="molecule type" value="Genomic_DNA"/>
</dbReference>
<comment type="caution">
    <text evidence="5">The sequence shown here is derived from an EMBL/GenBank/DDBJ whole genome shotgun (WGS) entry which is preliminary data.</text>
</comment>
<dbReference type="PRINTS" id="PR00332">
    <property type="entry name" value="HISTRIAD"/>
</dbReference>
<dbReference type="STRING" id="449659.IV66_GL001873"/>
<dbReference type="InterPro" id="IPR001310">
    <property type="entry name" value="Histidine_triad_HIT"/>
</dbReference>
<evidence type="ECO:0000313" key="5">
    <source>
        <dbReference type="EMBL" id="KRN98542.1"/>
    </source>
</evidence>
<feature type="active site" description="Tele-AMP-histidine intermediate" evidence="1">
    <location>
        <position position="96"/>
    </location>
</feature>
<dbReference type="Gene3D" id="3.30.428.10">
    <property type="entry name" value="HIT-like"/>
    <property type="match status" value="1"/>
</dbReference>
<organism evidence="5 6">
    <name type="scientific">Ligilactobacillus pobuzihii</name>
    <dbReference type="NCBI Taxonomy" id="449659"/>
    <lineage>
        <taxon>Bacteria</taxon>
        <taxon>Bacillati</taxon>
        <taxon>Bacillota</taxon>
        <taxon>Bacilli</taxon>
        <taxon>Lactobacillales</taxon>
        <taxon>Lactobacillaceae</taxon>
        <taxon>Ligilactobacillus</taxon>
    </lineage>
</organism>
<reference evidence="5 6" key="1">
    <citation type="journal article" date="2015" name="Genome Announc.">
        <title>Expanding the biotechnology potential of lactobacilli through comparative genomics of 213 strains and associated genera.</title>
        <authorList>
            <person name="Sun Z."/>
            <person name="Harris H.M."/>
            <person name="McCann A."/>
            <person name="Guo C."/>
            <person name="Argimon S."/>
            <person name="Zhang W."/>
            <person name="Yang X."/>
            <person name="Jeffery I.B."/>
            <person name="Cooney J.C."/>
            <person name="Kagawa T.F."/>
            <person name="Liu W."/>
            <person name="Song Y."/>
            <person name="Salvetti E."/>
            <person name="Wrobel A."/>
            <person name="Rasinkangas P."/>
            <person name="Parkhill J."/>
            <person name="Rea M.C."/>
            <person name="O'Sullivan O."/>
            <person name="Ritari J."/>
            <person name="Douillard F.P."/>
            <person name="Paul Ross R."/>
            <person name="Yang R."/>
            <person name="Briner A.E."/>
            <person name="Felis G.E."/>
            <person name="de Vos W.M."/>
            <person name="Barrangou R."/>
            <person name="Klaenhammer T.R."/>
            <person name="Caufield P.W."/>
            <person name="Cui Y."/>
            <person name="Zhang H."/>
            <person name="O'Toole P.W."/>
        </authorList>
    </citation>
    <scope>NUCLEOTIDE SEQUENCE [LARGE SCALE GENOMIC DNA]</scope>
    <source>
        <strain evidence="5 6">NBRC 103219</strain>
    </source>
</reference>
<dbReference type="PANTHER" id="PTHR46648:SF1">
    <property type="entry name" value="ADENOSINE 5'-MONOPHOSPHORAMIDASE HNT1"/>
    <property type="match status" value="1"/>
</dbReference>
<dbReference type="PATRIC" id="fig|449659.4.peg.1922"/>
<evidence type="ECO:0000256" key="2">
    <source>
        <dbReference type="PIRSR" id="PIRSR601310-3"/>
    </source>
</evidence>
<gene>
    <name evidence="5" type="ORF">IV66_GL001873</name>
</gene>
<proteinExistence type="predicted"/>
<dbReference type="InterPro" id="IPR036265">
    <property type="entry name" value="HIT-like_sf"/>
</dbReference>
<dbReference type="SUPFAM" id="SSF54197">
    <property type="entry name" value="HIT-like"/>
    <property type="match status" value="1"/>
</dbReference>
<evidence type="ECO:0000256" key="3">
    <source>
        <dbReference type="PROSITE-ProRule" id="PRU00464"/>
    </source>
</evidence>
<accession>A0A0R2L9N1</accession>
<dbReference type="PROSITE" id="PS51084">
    <property type="entry name" value="HIT_2"/>
    <property type="match status" value="1"/>
</dbReference>
<sequence>MCIFCQIIKKEISSRKIWEDKQTLVILDTAQDMNYHLLVLPKKHIANIMECNDETLSHLTKVIRSLAQTFLNQGFAGINLLNANGKTAGQSVEHLHFHLLLRQANDGINAWPKLPGSTISLDETYANLKINDRDVR</sequence>
<dbReference type="Proteomes" id="UP000051886">
    <property type="component" value="Unassembled WGS sequence"/>
</dbReference>
<dbReference type="Pfam" id="PF01230">
    <property type="entry name" value="HIT"/>
    <property type="match status" value="1"/>
</dbReference>
<dbReference type="GO" id="GO:0003824">
    <property type="term" value="F:catalytic activity"/>
    <property type="evidence" value="ECO:0007669"/>
    <property type="project" value="InterPro"/>
</dbReference>
<protein>
    <recommendedName>
        <fullName evidence="4">HIT domain-containing protein</fullName>
    </recommendedName>
</protein>
<dbReference type="OrthoDB" id="9784774at2"/>
<dbReference type="InterPro" id="IPR011146">
    <property type="entry name" value="HIT-like"/>
</dbReference>
<dbReference type="GO" id="GO:0009117">
    <property type="term" value="P:nucleotide metabolic process"/>
    <property type="evidence" value="ECO:0007669"/>
    <property type="project" value="TreeGrafter"/>
</dbReference>
<keyword evidence="6" id="KW-1185">Reference proteome</keyword>
<dbReference type="AlphaFoldDB" id="A0A0R2L9N1"/>
<evidence type="ECO:0000313" key="6">
    <source>
        <dbReference type="Proteomes" id="UP000051886"/>
    </source>
</evidence>
<evidence type="ECO:0000259" key="4">
    <source>
        <dbReference type="PROSITE" id="PS51084"/>
    </source>
</evidence>
<evidence type="ECO:0000256" key="1">
    <source>
        <dbReference type="PIRSR" id="PIRSR601310-1"/>
    </source>
</evidence>